<evidence type="ECO:0000256" key="5">
    <source>
        <dbReference type="ARBA" id="ARBA00022763"/>
    </source>
</evidence>
<organism evidence="11 12">
    <name type="scientific">Hoylesella marshii DSM 16973 = JCM 13450</name>
    <dbReference type="NCBI Taxonomy" id="862515"/>
    <lineage>
        <taxon>Bacteria</taxon>
        <taxon>Pseudomonadati</taxon>
        <taxon>Bacteroidota</taxon>
        <taxon>Bacteroidia</taxon>
        <taxon>Bacteroidales</taxon>
        <taxon>Prevotellaceae</taxon>
        <taxon>Hoylesella</taxon>
    </lineage>
</organism>
<dbReference type="RefSeq" id="WP_006948131.1">
    <property type="nucleotide sequence ID" value="NZ_BAJI01000034.1"/>
</dbReference>
<dbReference type="InterPro" id="IPR005135">
    <property type="entry name" value="Endo/exonuclease/phosphatase"/>
</dbReference>
<keyword evidence="6" id="KW-0378">Hydrolase</keyword>
<dbReference type="AlphaFoldDB" id="E0NQD3"/>
<dbReference type="HOGENOM" id="CLU_060500_0_1_10"/>
<keyword evidence="11" id="KW-0255">Endonuclease</keyword>
<evidence type="ECO:0000256" key="4">
    <source>
        <dbReference type="ARBA" id="ARBA00022723"/>
    </source>
</evidence>
<dbReference type="PANTHER" id="PTHR15822">
    <property type="entry name" value="TRAF AND TNF RECEPTOR-ASSOCIATED PROTEIN"/>
    <property type="match status" value="1"/>
</dbReference>
<keyword evidence="9" id="KW-0472">Membrane</keyword>
<keyword evidence="3" id="KW-0540">Nuclease</keyword>
<evidence type="ECO:0000259" key="10">
    <source>
        <dbReference type="Pfam" id="PF03372"/>
    </source>
</evidence>
<dbReference type="eggNOG" id="COG3568">
    <property type="taxonomic scope" value="Bacteria"/>
</dbReference>
<comment type="cofactor">
    <cofactor evidence="1">
        <name>Mn(2+)</name>
        <dbReference type="ChEBI" id="CHEBI:29035"/>
    </cofactor>
</comment>
<dbReference type="InterPro" id="IPR051547">
    <property type="entry name" value="TDP2-like"/>
</dbReference>
<accession>E0NQD3</accession>
<keyword evidence="7" id="KW-0460">Magnesium</keyword>
<evidence type="ECO:0000256" key="2">
    <source>
        <dbReference type="ARBA" id="ARBA00001946"/>
    </source>
</evidence>
<dbReference type="GO" id="GO:0004519">
    <property type="term" value="F:endonuclease activity"/>
    <property type="evidence" value="ECO:0007669"/>
    <property type="project" value="UniProtKB-KW"/>
</dbReference>
<dbReference type="Gene3D" id="3.60.10.10">
    <property type="entry name" value="Endonuclease/exonuclease/phosphatase"/>
    <property type="match status" value="1"/>
</dbReference>
<keyword evidence="5" id="KW-0227">DNA damage</keyword>
<feature type="transmembrane region" description="Helical" evidence="9">
    <location>
        <begin position="69"/>
        <end position="87"/>
    </location>
</feature>
<evidence type="ECO:0000313" key="11">
    <source>
        <dbReference type="EMBL" id="EFM02676.1"/>
    </source>
</evidence>
<dbReference type="BioCyc" id="PMAR862515-HMP:GMOO-395-MONOMER"/>
<protein>
    <submittedName>
        <fullName evidence="11">Endonuclease/exonuclease/phosphatase family protein</fullName>
    </submittedName>
</protein>
<keyword evidence="4" id="KW-0479">Metal-binding</keyword>
<feature type="transmembrane region" description="Helical" evidence="9">
    <location>
        <begin position="7"/>
        <end position="28"/>
    </location>
</feature>
<keyword evidence="12" id="KW-1185">Reference proteome</keyword>
<dbReference type="PANTHER" id="PTHR15822:SF4">
    <property type="entry name" value="TYROSYL-DNA PHOSPHODIESTERASE 2"/>
    <property type="match status" value="1"/>
</dbReference>
<dbReference type="InterPro" id="IPR036691">
    <property type="entry name" value="Endo/exonu/phosph_ase_sf"/>
</dbReference>
<keyword evidence="9" id="KW-0812">Transmembrane</keyword>
<feature type="transmembrane region" description="Helical" evidence="9">
    <location>
        <begin position="40"/>
        <end position="62"/>
    </location>
</feature>
<reference evidence="11" key="1">
    <citation type="submission" date="2010-07" db="EMBL/GenBank/DDBJ databases">
        <authorList>
            <person name="Muzny D."/>
            <person name="Qin X."/>
            <person name="Deng J."/>
            <person name="Jiang H."/>
            <person name="Liu Y."/>
            <person name="Qu J."/>
            <person name="Song X.-Z."/>
            <person name="Zhang L."/>
            <person name="Thornton R."/>
            <person name="Coyle M."/>
            <person name="Francisco L."/>
            <person name="Jackson L."/>
            <person name="Javaid M."/>
            <person name="Korchina V."/>
            <person name="Kovar C."/>
            <person name="Mata R."/>
            <person name="Mathew T."/>
            <person name="Ngo R."/>
            <person name="Nguyen L."/>
            <person name="Nguyen N."/>
            <person name="Okwuonu G."/>
            <person name="Ongeri F."/>
            <person name="Pham C."/>
            <person name="Simmons D."/>
            <person name="Wilczek-Boney K."/>
            <person name="Hale W."/>
            <person name="Jakkamsetti A."/>
            <person name="Pham P."/>
            <person name="Ruth R."/>
            <person name="San Lucas F."/>
            <person name="Warren J."/>
            <person name="Zhang J."/>
            <person name="Zhao Z."/>
            <person name="Zhou C."/>
            <person name="Zhu D."/>
            <person name="Lee S."/>
            <person name="Bess C."/>
            <person name="Blankenburg K."/>
            <person name="Forbes L."/>
            <person name="Fu Q."/>
            <person name="Gubbala S."/>
            <person name="Hirani K."/>
            <person name="Jayaseelan J.C."/>
            <person name="Lara F."/>
            <person name="Munidasa M."/>
            <person name="Palculict T."/>
            <person name="Patil S."/>
            <person name="Pu L.-L."/>
            <person name="Saada N."/>
            <person name="Tang L."/>
            <person name="Weissenberger G."/>
            <person name="Zhu Y."/>
            <person name="Hemphill L."/>
            <person name="Shang Y."/>
            <person name="Youmans B."/>
            <person name="Ayvaz T."/>
            <person name="Ross M."/>
            <person name="Santibanez J."/>
            <person name="Aqrawi P."/>
            <person name="Gross S."/>
            <person name="Joshi V."/>
            <person name="Fowler G."/>
            <person name="Nazareth L."/>
            <person name="Reid J."/>
            <person name="Worley K."/>
            <person name="Petrosino J."/>
            <person name="Highlander S."/>
            <person name="Gibbs R."/>
        </authorList>
    </citation>
    <scope>NUCLEOTIDE SEQUENCE [LARGE SCALE GENOMIC DNA]</scope>
    <source>
        <strain evidence="11">DSM 16973</strain>
    </source>
</reference>
<dbReference type="Proteomes" id="UP000004394">
    <property type="component" value="Unassembled WGS sequence"/>
</dbReference>
<dbReference type="GO" id="GO:0006281">
    <property type="term" value="P:DNA repair"/>
    <property type="evidence" value="ECO:0007669"/>
    <property type="project" value="UniProtKB-KW"/>
</dbReference>
<evidence type="ECO:0000256" key="7">
    <source>
        <dbReference type="ARBA" id="ARBA00022842"/>
    </source>
</evidence>
<dbReference type="GO" id="GO:0046872">
    <property type="term" value="F:metal ion binding"/>
    <property type="evidence" value="ECO:0007669"/>
    <property type="project" value="UniProtKB-KW"/>
</dbReference>
<dbReference type="EMBL" id="AEEI01000016">
    <property type="protein sequence ID" value="EFM02676.1"/>
    <property type="molecule type" value="Genomic_DNA"/>
</dbReference>
<evidence type="ECO:0000256" key="6">
    <source>
        <dbReference type="ARBA" id="ARBA00022801"/>
    </source>
</evidence>
<proteinExistence type="predicted"/>
<keyword evidence="9" id="KW-1133">Transmembrane helix</keyword>
<feature type="domain" description="Endonuclease/exonuclease/phosphatase" evidence="10">
    <location>
        <begin position="103"/>
        <end position="349"/>
    </location>
</feature>
<evidence type="ECO:0000256" key="3">
    <source>
        <dbReference type="ARBA" id="ARBA00022722"/>
    </source>
</evidence>
<name>E0NQD3_9BACT</name>
<dbReference type="STRING" id="862515.HMPREF0658_0384"/>
<sequence>MRKLKAFTLYFAAGANIVSIVLMLLVGYSGRINPVGHPLIANISLTFPVFLFVNIAFLFFWLIFKVKGALLPVAGFILAYSPVHTYMPFNVPQEKPEGAIMVMSYNVCMFLPWEVPEGQSNPIADDIIKANPDILCLQEASLKFPIPSDVMHRLKKQYAYCDTTYKGRDGSCLALFSKFPILSRKQIRYKSIYNMSMAYMLNIHGDTVIVINNHFEGTGLTLNERREFKRMLKGELKAYMARKESQRLIDRLATSTATRAPQADSVAAFVKANKRHSIILCGDFNDNPLSYTRTTLGDVLTDCYIATGNGPGISYHDNRMYVRIDNIMCSDEWIPYACKVDNKMKHSDHYPIYCWLKKREKE</sequence>
<comment type="caution">
    <text evidence="11">The sequence shown here is derived from an EMBL/GenBank/DDBJ whole genome shotgun (WGS) entry which is preliminary data.</text>
</comment>
<gene>
    <name evidence="11" type="ORF">HMPREF0658_0384</name>
</gene>
<evidence type="ECO:0000256" key="1">
    <source>
        <dbReference type="ARBA" id="ARBA00001936"/>
    </source>
</evidence>
<comment type="cofactor">
    <cofactor evidence="2">
        <name>Mg(2+)</name>
        <dbReference type="ChEBI" id="CHEBI:18420"/>
    </cofactor>
</comment>
<keyword evidence="8" id="KW-0234">DNA repair</keyword>
<evidence type="ECO:0000256" key="9">
    <source>
        <dbReference type="SAM" id="Phobius"/>
    </source>
</evidence>
<dbReference type="GO" id="GO:0004527">
    <property type="term" value="F:exonuclease activity"/>
    <property type="evidence" value="ECO:0007669"/>
    <property type="project" value="UniProtKB-KW"/>
</dbReference>
<dbReference type="Pfam" id="PF03372">
    <property type="entry name" value="Exo_endo_phos"/>
    <property type="match status" value="1"/>
</dbReference>
<evidence type="ECO:0000313" key="12">
    <source>
        <dbReference type="Proteomes" id="UP000004394"/>
    </source>
</evidence>
<dbReference type="CDD" id="cd09084">
    <property type="entry name" value="EEP-2"/>
    <property type="match status" value="1"/>
</dbReference>
<dbReference type="OrthoDB" id="635146at2"/>
<dbReference type="SUPFAM" id="SSF56219">
    <property type="entry name" value="DNase I-like"/>
    <property type="match status" value="1"/>
</dbReference>
<evidence type="ECO:0000256" key="8">
    <source>
        <dbReference type="ARBA" id="ARBA00023204"/>
    </source>
</evidence>